<evidence type="ECO:0000256" key="10">
    <source>
        <dbReference type="ARBA" id="ARBA00044770"/>
    </source>
</evidence>
<dbReference type="InterPro" id="IPR012338">
    <property type="entry name" value="Beta-lactam/transpept-like"/>
</dbReference>
<reference evidence="15 16" key="1">
    <citation type="submission" date="2013-09" db="EMBL/GenBank/DDBJ databases">
        <title>Whole genome shotgun sequence of Vibrio azureus NBRC 104587.</title>
        <authorList>
            <person name="Isaki S."/>
            <person name="Hosoyama A."/>
            <person name="Numata M."/>
            <person name="Hashimoto M."/>
            <person name="Hosoyama Y."/>
            <person name="Tsuchikane K."/>
            <person name="Noguchi M."/>
            <person name="Hirakata S."/>
            <person name="Ichikawa N."/>
            <person name="Ohji S."/>
            <person name="Yamazoe A."/>
            <person name="Fujita N."/>
        </authorList>
    </citation>
    <scope>NUCLEOTIDE SEQUENCE [LARGE SCALE GENOMIC DNA]</scope>
    <source>
        <strain evidence="15 16">NBRC 104587</strain>
    </source>
</reference>
<dbReference type="GO" id="GO:0006508">
    <property type="term" value="P:proteolysis"/>
    <property type="evidence" value="ECO:0007669"/>
    <property type="project" value="UniProtKB-KW"/>
</dbReference>
<dbReference type="GO" id="GO:0009252">
    <property type="term" value="P:peptidoglycan biosynthetic process"/>
    <property type="evidence" value="ECO:0007669"/>
    <property type="project" value="UniProtKB-UniPathway"/>
</dbReference>
<dbReference type="Pfam" id="PF00905">
    <property type="entry name" value="Transpeptidase"/>
    <property type="match status" value="1"/>
</dbReference>
<keyword evidence="12" id="KW-0812">Transmembrane</keyword>
<dbReference type="UniPathway" id="UPA00219"/>
<keyword evidence="8" id="KW-0378">Hydrolase</keyword>
<comment type="caution">
    <text evidence="15">The sequence shown here is derived from an EMBL/GenBank/DDBJ whole genome shotgun (WGS) entry which is preliminary data.</text>
</comment>
<dbReference type="Proteomes" id="UP000016567">
    <property type="component" value="Unassembled WGS sequence"/>
</dbReference>
<protein>
    <recommendedName>
        <fullName evidence="10">peptidoglycan glycosyltransferase</fullName>
        <ecNumber evidence="10">2.4.99.28</ecNumber>
    </recommendedName>
</protein>
<comment type="catalytic activity">
    <reaction evidence="11">
        <text>[GlcNAc-(1-&gt;4)-Mur2Ac(oyl-L-Ala-gamma-D-Glu-L-Lys-D-Ala-D-Ala)](n)-di-trans,octa-cis-undecaprenyl diphosphate + beta-D-GlcNAc-(1-&gt;4)-Mur2Ac(oyl-L-Ala-gamma-D-Glu-L-Lys-D-Ala-D-Ala)-di-trans,octa-cis-undecaprenyl diphosphate = [GlcNAc-(1-&gt;4)-Mur2Ac(oyl-L-Ala-gamma-D-Glu-L-Lys-D-Ala-D-Ala)](n+1)-di-trans,octa-cis-undecaprenyl diphosphate + di-trans,octa-cis-undecaprenyl diphosphate + H(+)</text>
        <dbReference type="Rhea" id="RHEA:23708"/>
        <dbReference type="Rhea" id="RHEA-COMP:9602"/>
        <dbReference type="Rhea" id="RHEA-COMP:9603"/>
        <dbReference type="ChEBI" id="CHEBI:15378"/>
        <dbReference type="ChEBI" id="CHEBI:58405"/>
        <dbReference type="ChEBI" id="CHEBI:60033"/>
        <dbReference type="ChEBI" id="CHEBI:78435"/>
        <dbReference type="EC" id="2.4.99.28"/>
    </reaction>
</comment>
<dbReference type="eggNOG" id="COG4953">
    <property type="taxonomic scope" value="Bacteria"/>
</dbReference>
<dbReference type="InterPro" id="IPR036950">
    <property type="entry name" value="PBP_transglycosylase"/>
</dbReference>
<keyword evidence="5" id="KW-0645">Protease</keyword>
<name>U3A4C2_9VIBR</name>
<dbReference type="InterPro" id="IPR001460">
    <property type="entry name" value="PCN-bd_Tpept"/>
</dbReference>
<feature type="transmembrane region" description="Helical" evidence="12">
    <location>
        <begin position="12"/>
        <end position="32"/>
    </location>
</feature>
<feature type="domain" description="Glycosyl transferase family 51" evidence="14">
    <location>
        <begin position="58"/>
        <end position="234"/>
    </location>
</feature>
<keyword evidence="4" id="KW-0121">Carboxypeptidase</keyword>
<evidence type="ECO:0000256" key="11">
    <source>
        <dbReference type="ARBA" id="ARBA00049902"/>
    </source>
</evidence>
<dbReference type="InterPro" id="IPR001264">
    <property type="entry name" value="Glyco_trans_51"/>
</dbReference>
<dbReference type="InterPro" id="IPR023346">
    <property type="entry name" value="Lysozyme-like_dom_sf"/>
</dbReference>
<evidence type="ECO:0000256" key="6">
    <source>
        <dbReference type="ARBA" id="ARBA00022676"/>
    </source>
</evidence>
<dbReference type="EMBL" id="BATL01000016">
    <property type="protein sequence ID" value="GAD74821.1"/>
    <property type="molecule type" value="Genomic_DNA"/>
</dbReference>
<dbReference type="RefSeq" id="WP_021708601.1">
    <property type="nucleotide sequence ID" value="NZ_BAOB01000071.1"/>
</dbReference>
<comment type="pathway">
    <text evidence="1">Cell wall biogenesis; peptidoglycan biosynthesis.</text>
</comment>
<evidence type="ECO:0000256" key="8">
    <source>
        <dbReference type="ARBA" id="ARBA00022801"/>
    </source>
</evidence>
<comment type="similarity">
    <text evidence="3">In the N-terminal section; belongs to the glycosyltransferase 51 family.</text>
</comment>
<dbReference type="PANTHER" id="PTHR32282">
    <property type="entry name" value="BINDING PROTEIN TRANSPEPTIDASE, PUTATIVE-RELATED"/>
    <property type="match status" value="1"/>
</dbReference>
<keyword evidence="12" id="KW-1133">Transmembrane helix</keyword>
<dbReference type="PANTHER" id="PTHR32282:SF15">
    <property type="entry name" value="PENICILLIN-BINDING PROTEIN 1C"/>
    <property type="match status" value="1"/>
</dbReference>
<evidence type="ECO:0000313" key="15">
    <source>
        <dbReference type="EMBL" id="GAD74821.1"/>
    </source>
</evidence>
<gene>
    <name evidence="15" type="primary">pbpC</name>
    <name evidence="15" type="ORF">VAZ01S_016_00050</name>
</gene>
<evidence type="ECO:0000259" key="14">
    <source>
        <dbReference type="Pfam" id="PF00912"/>
    </source>
</evidence>
<evidence type="ECO:0000313" key="16">
    <source>
        <dbReference type="Proteomes" id="UP000016567"/>
    </source>
</evidence>
<dbReference type="EC" id="2.4.99.28" evidence="10"/>
<comment type="similarity">
    <text evidence="2">In the C-terminal section; belongs to the transpeptidase family.</text>
</comment>
<dbReference type="InterPro" id="IPR050396">
    <property type="entry name" value="Glycosyltr_51/Transpeptidase"/>
</dbReference>
<accession>U3A4C2</accession>
<dbReference type="GO" id="GO:0008955">
    <property type="term" value="F:peptidoglycan glycosyltransferase activity"/>
    <property type="evidence" value="ECO:0007669"/>
    <property type="project" value="UniProtKB-EC"/>
</dbReference>
<evidence type="ECO:0000256" key="1">
    <source>
        <dbReference type="ARBA" id="ARBA00004752"/>
    </source>
</evidence>
<keyword evidence="12" id="KW-0472">Membrane</keyword>
<organism evidence="15 16">
    <name type="scientific">Vibrio azureus NBRC 104587</name>
    <dbReference type="NCBI Taxonomy" id="1219077"/>
    <lineage>
        <taxon>Bacteria</taxon>
        <taxon>Pseudomonadati</taxon>
        <taxon>Pseudomonadota</taxon>
        <taxon>Gammaproteobacteria</taxon>
        <taxon>Vibrionales</taxon>
        <taxon>Vibrionaceae</taxon>
        <taxon>Vibrio</taxon>
    </lineage>
</organism>
<evidence type="ECO:0000256" key="7">
    <source>
        <dbReference type="ARBA" id="ARBA00022679"/>
    </source>
</evidence>
<evidence type="ECO:0000256" key="12">
    <source>
        <dbReference type="SAM" id="Phobius"/>
    </source>
</evidence>
<sequence length="718" mass="80305">MIKAIKKVKRFSSVVLATTVVLTTTLLIYLMWSALNWAFPLPQIHSSNHSVNVLASDGQVLRQFADQNGIFRTPVHLDKVSQTYIDTLLMYEDKHFFNHSGVDVSALVRAIGQRITSGRVISGGSTLTMQVARLLYSYERSYSGKLVQIFRALQLESQYSKETILELYLTFAPMGGNIEGVEAASQRYFGKSAHELNITESALLAVLPQRPSRYRPDRYPNQAKDARNKVLRRLVQNGKLTQEEYQLLWPEPILSQRKPIKKDAPLLARDLKKAHPNSRQIDTYIGSALQSNISDLIAQRFTGLNHNLSVALLVMENQTGKVIAYKGSLDIDDVSSFGHVDMTKAVRSPGSTLKPFIYAHALEAGLIHSESLLLDIPTNFGDYQPKNFNQQFQGSISVAEALQRSKNIAPVYLLNRLGVKRFAQRLEVLDASLRLPNNNLTVALGGGGSSLRELVMFYSAFARGGIAIKPRMSIQDTVQQASIMTKESAWITKTILEDIRPPDRTRAKFGRKIAWKTGTSYGFRDAWALGLSSDYTVGVWVGRPDGSPYAGQTGATQAAPLLFDVFDLLPIDTHPLLKPKAVVQTDICWPSGLDAKWVRKAQCQLKRTAWTIDGITPRTLRSDNQIEQIHHWPKALSLWRQSTSQNKQTIEILTPQDGSHIFPYPGQVLNLRASSQHVRWYLDDAVIGDSLYLDKLDGKHRISSCNTVTCKVIEITVH</sequence>
<evidence type="ECO:0000256" key="4">
    <source>
        <dbReference type="ARBA" id="ARBA00022645"/>
    </source>
</evidence>
<dbReference type="InterPro" id="IPR011815">
    <property type="entry name" value="PBP_1c"/>
</dbReference>
<dbReference type="Gene3D" id="1.10.3810.10">
    <property type="entry name" value="Biosynthetic peptidoglycan transglycosylase-like"/>
    <property type="match status" value="1"/>
</dbReference>
<dbReference type="STRING" id="1219077.VAZ01S_016_00050"/>
<keyword evidence="7" id="KW-0808">Transferase</keyword>
<evidence type="ECO:0000259" key="13">
    <source>
        <dbReference type="Pfam" id="PF00905"/>
    </source>
</evidence>
<evidence type="ECO:0000256" key="5">
    <source>
        <dbReference type="ARBA" id="ARBA00022670"/>
    </source>
</evidence>
<dbReference type="Pfam" id="PF00912">
    <property type="entry name" value="Transgly"/>
    <property type="match status" value="1"/>
</dbReference>
<evidence type="ECO:0000256" key="9">
    <source>
        <dbReference type="ARBA" id="ARBA00023268"/>
    </source>
</evidence>
<proteinExistence type="inferred from homology"/>
<keyword evidence="16" id="KW-1185">Reference proteome</keyword>
<dbReference type="GO" id="GO:0008658">
    <property type="term" value="F:penicillin binding"/>
    <property type="evidence" value="ECO:0007669"/>
    <property type="project" value="InterPro"/>
</dbReference>
<dbReference type="AlphaFoldDB" id="U3A4C2"/>
<dbReference type="GO" id="GO:0004180">
    <property type="term" value="F:carboxypeptidase activity"/>
    <property type="evidence" value="ECO:0007669"/>
    <property type="project" value="UniProtKB-KW"/>
</dbReference>
<evidence type="ECO:0000256" key="3">
    <source>
        <dbReference type="ARBA" id="ARBA00007739"/>
    </source>
</evidence>
<dbReference type="NCBIfam" id="TIGR02073">
    <property type="entry name" value="PBP_1c"/>
    <property type="match status" value="1"/>
</dbReference>
<dbReference type="OrthoDB" id="9766909at2"/>
<dbReference type="SUPFAM" id="SSF53955">
    <property type="entry name" value="Lysozyme-like"/>
    <property type="match status" value="1"/>
</dbReference>
<evidence type="ECO:0000256" key="2">
    <source>
        <dbReference type="ARBA" id="ARBA00007090"/>
    </source>
</evidence>
<keyword evidence="9" id="KW-0511">Multifunctional enzyme</keyword>
<feature type="domain" description="Penicillin-binding protein transpeptidase" evidence="13">
    <location>
        <begin position="311"/>
        <end position="523"/>
    </location>
</feature>
<dbReference type="SUPFAM" id="SSF56601">
    <property type="entry name" value="beta-lactamase/transpeptidase-like"/>
    <property type="match status" value="1"/>
</dbReference>
<keyword evidence="6" id="KW-0328">Glycosyltransferase</keyword>
<dbReference type="GO" id="GO:0030288">
    <property type="term" value="C:outer membrane-bounded periplasmic space"/>
    <property type="evidence" value="ECO:0007669"/>
    <property type="project" value="TreeGrafter"/>
</dbReference>
<dbReference type="Gene3D" id="3.40.710.10">
    <property type="entry name" value="DD-peptidase/beta-lactamase superfamily"/>
    <property type="match status" value="1"/>
</dbReference>